<dbReference type="InterPro" id="IPR026960">
    <property type="entry name" value="RVT-Znf"/>
</dbReference>
<reference evidence="2" key="1">
    <citation type="submission" date="2019-12" db="EMBL/GenBank/DDBJ databases">
        <title>Genome sequencing and annotation of Brassica cretica.</title>
        <authorList>
            <person name="Studholme D.J."/>
            <person name="Sarris P.F."/>
        </authorList>
    </citation>
    <scope>NUCLEOTIDE SEQUENCE</scope>
    <source>
        <strain evidence="2">PFS-001/15</strain>
        <tissue evidence="2">Leaf</tissue>
    </source>
</reference>
<dbReference type="Pfam" id="PF13966">
    <property type="entry name" value="zf-RVT"/>
    <property type="match status" value="1"/>
</dbReference>
<gene>
    <name evidence="2" type="ORF">F2Q68_00041615</name>
</gene>
<sequence>AGSLWVAWMRRKYLSMYSFWSSQLTVRNTSWMFQRLVNLRPIAQTLVYYEINGGGETYFWWDPWTPFGPLIQYLGASGPKDLGISIDSLVSDCLVNGSWNLPHPRSERQLQLHIFISTLSLGNGNDKIIWRVNVPKHAITSWLFMLNRNPTMDRLLSWGLDVEGTCLLCGLSQESINHLFFECVYSAEVWRNCLARLGVFNAPTTWQSVIDWLSGFPRDRIVKLVTLQIWQACLYEIWKERNSRFHLGITAPPFKISKNVVQLARSKTTALKNSGRNLGNDLLTFWSGVQFHSFVSKIFPLKCFQCAFPPSSP</sequence>
<feature type="non-terminal residue" evidence="2">
    <location>
        <position position="1"/>
    </location>
</feature>
<dbReference type="EMBL" id="QGKW02000007">
    <property type="protein sequence ID" value="KAF2618961.1"/>
    <property type="molecule type" value="Genomic_DNA"/>
</dbReference>
<accession>A0A8S9MM93</accession>
<protein>
    <recommendedName>
        <fullName evidence="1">Reverse transcriptase zinc-binding domain-containing protein</fullName>
    </recommendedName>
</protein>
<dbReference type="Proteomes" id="UP000712281">
    <property type="component" value="Unassembled WGS sequence"/>
</dbReference>
<name>A0A8S9MM93_BRACR</name>
<dbReference type="PANTHER" id="PTHR33116:SF80">
    <property type="entry name" value="REVERSE TRANSCRIPTASE ZINC-BINDING DOMAIN-CONTAINING PROTEIN"/>
    <property type="match status" value="1"/>
</dbReference>
<dbReference type="AlphaFoldDB" id="A0A8S9MM93"/>
<evidence type="ECO:0000259" key="1">
    <source>
        <dbReference type="Pfam" id="PF13966"/>
    </source>
</evidence>
<evidence type="ECO:0000313" key="3">
    <source>
        <dbReference type="Proteomes" id="UP000712281"/>
    </source>
</evidence>
<dbReference type="PANTHER" id="PTHR33116">
    <property type="entry name" value="REVERSE TRANSCRIPTASE ZINC-BINDING DOMAIN-CONTAINING PROTEIN-RELATED-RELATED"/>
    <property type="match status" value="1"/>
</dbReference>
<feature type="domain" description="Reverse transcriptase zinc-binding" evidence="1">
    <location>
        <begin position="126"/>
        <end position="190"/>
    </location>
</feature>
<comment type="caution">
    <text evidence="2">The sequence shown here is derived from an EMBL/GenBank/DDBJ whole genome shotgun (WGS) entry which is preliminary data.</text>
</comment>
<proteinExistence type="predicted"/>
<evidence type="ECO:0000313" key="2">
    <source>
        <dbReference type="EMBL" id="KAF2618961.1"/>
    </source>
</evidence>
<organism evidence="2 3">
    <name type="scientific">Brassica cretica</name>
    <name type="common">Mustard</name>
    <dbReference type="NCBI Taxonomy" id="69181"/>
    <lineage>
        <taxon>Eukaryota</taxon>
        <taxon>Viridiplantae</taxon>
        <taxon>Streptophyta</taxon>
        <taxon>Embryophyta</taxon>
        <taxon>Tracheophyta</taxon>
        <taxon>Spermatophyta</taxon>
        <taxon>Magnoliopsida</taxon>
        <taxon>eudicotyledons</taxon>
        <taxon>Gunneridae</taxon>
        <taxon>Pentapetalae</taxon>
        <taxon>rosids</taxon>
        <taxon>malvids</taxon>
        <taxon>Brassicales</taxon>
        <taxon>Brassicaceae</taxon>
        <taxon>Brassiceae</taxon>
        <taxon>Brassica</taxon>
    </lineage>
</organism>